<comment type="similarity">
    <text evidence="5">Belongs to the queuine tRNA-ribosyltransferase family. QTRT2 subfamily.</text>
</comment>
<dbReference type="Gene3D" id="3.20.20.105">
    <property type="entry name" value="Queuine tRNA-ribosyltransferase-like"/>
    <property type="match status" value="1"/>
</dbReference>
<dbReference type="InterPro" id="IPR002616">
    <property type="entry name" value="tRNA_ribo_trans-like"/>
</dbReference>
<evidence type="ECO:0000256" key="4">
    <source>
        <dbReference type="ARBA" id="ARBA00022833"/>
    </source>
</evidence>
<dbReference type="InterPro" id="IPR036511">
    <property type="entry name" value="TGT-like_sf"/>
</dbReference>
<dbReference type="AlphaFoldDB" id="A0A154P1D3"/>
<sequence length="408" mass="45846">MKFFTNSAKSVARIGTLTNFERIPTISFETPLALIYTKGGSVPHLTKDVFKMVTTDPQLLSVSLPSTLIMTEAMKEANISFSNFVSMQEHINMLTIHDPADLTPSGHQMLDTIPVWPRSGRIQMSANKYMDLVETFKPDCYVALCDGDTNIDSSKKRSENAVNRSKTLFEQCLSRHTASESLKSTGILGAIEGGYNVDARLASIDYLKDKPVLGYVIDGLHNNGPLVHSITSEQIKQIVEQAVSLLPSEKLKVSMGCWNPPTVLDLIELGIDVFDTSYPYVAVKNAEALTFLCDHNTCGDVLEVISFRDIRYEEDFSPICSHCECLTCKNHTRAYLYHLRNTREMLLDVLLMIHNIHHYLEFFKAIRENIKSGTFDELKQKINLKFENFGILESCKVVVAEELKSSNT</sequence>
<feature type="domain" description="tRNA-guanine(15) transglycosylase-like" evidence="6">
    <location>
        <begin position="12"/>
        <end position="384"/>
    </location>
</feature>
<keyword evidence="8" id="KW-1185">Reference proteome</keyword>
<comment type="function">
    <text evidence="5">Non-catalytic subunit of the queuine tRNA-ribosyltransferase (TGT) that catalyzes the base-exchange of a guanine (G) residue with queuine (Q) at position 34 (anticodon wobble position) in tRNAs with GU(N) anticodons (tRNA-Asp, -Asn, -His and -Tyr), resulting in the hypermodified nucleoside queuosine (7-(((4,5-cis-dihydroxy-2-cyclopenten-1-yl)amino)methyl)-7-deazaguanosine).</text>
</comment>
<dbReference type="GO" id="GO:0046872">
    <property type="term" value="F:metal ion binding"/>
    <property type="evidence" value="ECO:0007669"/>
    <property type="project" value="UniProtKB-KW"/>
</dbReference>
<keyword evidence="7" id="KW-0808">Transferase</keyword>
<keyword evidence="2 5" id="KW-0819">tRNA processing</keyword>
<feature type="binding site" evidence="5">
    <location>
        <position position="325"/>
    </location>
    <ligand>
        <name>Zn(2+)</name>
        <dbReference type="ChEBI" id="CHEBI:29105"/>
    </ligand>
</feature>
<evidence type="ECO:0000313" key="8">
    <source>
        <dbReference type="Proteomes" id="UP000076502"/>
    </source>
</evidence>
<feature type="binding site" evidence="5">
    <location>
        <position position="323"/>
    </location>
    <ligand>
        <name>Zn(2+)</name>
        <dbReference type="ChEBI" id="CHEBI:29105"/>
    </ligand>
</feature>
<dbReference type="OrthoDB" id="27601at2759"/>
<evidence type="ECO:0000256" key="5">
    <source>
        <dbReference type="HAMAP-Rule" id="MF_03043"/>
    </source>
</evidence>
<dbReference type="GO" id="GO:0006400">
    <property type="term" value="P:tRNA modification"/>
    <property type="evidence" value="ECO:0007669"/>
    <property type="project" value="InterPro"/>
</dbReference>
<evidence type="ECO:0000259" key="6">
    <source>
        <dbReference type="Pfam" id="PF01702"/>
    </source>
</evidence>
<organism evidence="7 8">
    <name type="scientific">Dufourea novaeangliae</name>
    <name type="common">Sweat bee</name>
    <dbReference type="NCBI Taxonomy" id="178035"/>
    <lineage>
        <taxon>Eukaryota</taxon>
        <taxon>Metazoa</taxon>
        <taxon>Ecdysozoa</taxon>
        <taxon>Arthropoda</taxon>
        <taxon>Hexapoda</taxon>
        <taxon>Insecta</taxon>
        <taxon>Pterygota</taxon>
        <taxon>Neoptera</taxon>
        <taxon>Endopterygota</taxon>
        <taxon>Hymenoptera</taxon>
        <taxon>Apocrita</taxon>
        <taxon>Aculeata</taxon>
        <taxon>Apoidea</taxon>
        <taxon>Anthophila</taxon>
        <taxon>Halictidae</taxon>
        <taxon>Rophitinae</taxon>
        <taxon>Dufourea</taxon>
    </lineage>
</organism>
<gene>
    <name evidence="7" type="ORF">WN55_09739</name>
</gene>
<dbReference type="GO" id="GO:0008479">
    <property type="term" value="F:tRNA-guanosine(34) queuine transglycosylase activity"/>
    <property type="evidence" value="ECO:0007669"/>
    <property type="project" value="UniProtKB-UniRule"/>
</dbReference>
<evidence type="ECO:0000313" key="7">
    <source>
        <dbReference type="EMBL" id="KZC04940.1"/>
    </source>
</evidence>
<dbReference type="Proteomes" id="UP000076502">
    <property type="component" value="Unassembled WGS sequence"/>
</dbReference>
<feature type="binding site" evidence="5">
    <location>
        <position position="328"/>
    </location>
    <ligand>
        <name>Zn(2+)</name>
        <dbReference type="ChEBI" id="CHEBI:29105"/>
    </ligand>
</feature>
<accession>A0A154P1D3</accession>
<evidence type="ECO:0000256" key="2">
    <source>
        <dbReference type="ARBA" id="ARBA00022694"/>
    </source>
</evidence>
<protein>
    <recommendedName>
        <fullName evidence="5">Queuine tRNA-ribosyltransferase accessory subunit 2</fullName>
    </recommendedName>
    <alternativeName>
        <fullName evidence="5">Queuine tRNA-ribosyltransferase domain-containing protein 1</fullName>
    </alternativeName>
</protein>
<dbReference type="PANTHER" id="PTHR46064">
    <property type="entry name" value="QUEUINE TRNA-RIBOSYLTRANSFERASE ACCESSORY SUBUNIT 2"/>
    <property type="match status" value="1"/>
</dbReference>
<keyword evidence="4 5" id="KW-0862">Zinc</keyword>
<reference evidence="7 8" key="1">
    <citation type="submission" date="2015-07" db="EMBL/GenBank/DDBJ databases">
        <title>The genome of Dufourea novaeangliae.</title>
        <authorList>
            <person name="Pan H."/>
            <person name="Kapheim K."/>
        </authorList>
    </citation>
    <scope>NUCLEOTIDE SEQUENCE [LARGE SCALE GENOMIC DNA]</scope>
    <source>
        <strain evidence="7">0120121106</strain>
        <tissue evidence="7">Whole body</tissue>
    </source>
</reference>
<keyword evidence="1 5" id="KW-0963">Cytoplasm</keyword>
<name>A0A154P1D3_DUFNO</name>
<keyword evidence="3 5" id="KW-0479">Metal-binding</keyword>
<dbReference type="InterPro" id="IPR028592">
    <property type="entry name" value="QTRTD1"/>
</dbReference>
<dbReference type="STRING" id="178035.A0A154P1D3"/>
<evidence type="ECO:0000256" key="1">
    <source>
        <dbReference type="ARBA" id="ARBA00022490"/>
    </source>
</evidence>
<dbReference type="InterPro" id="IPR050852">
    <property type="entry name" value="Queuine_tRNA-ribosyltrfase"/>
</dbReference>
<dbReference type="GO" id="GO:0005737">
    <property type="term" value="C:cytoplasm"/>
    <property type="evidence" value="ECO:0007669"/>
    <property type="project" value="UniProtKB-SubCell"/>
</dbReference>
<comment type="subcellular location">
    <subcellularLocation>
        <location evidence="5">Cytoplasm</location>
    </subcellularLocation>
</comment>
<comment type="subunit">
    <text evidence="5">Heterodimer of a catalytic subunit and an accessory subunit.</text>
</comment>
<dbReference type="SUPFAM" id="SSF51713">
    <property type="entry name" value="tRNA-guanine transglycosylase"/>
    <property type="match status" value="1"/>
</dbReference>
<dbReference type="PANTHER" id="PTHR46064:SF1">
    <property type="entry name" value="QUEUINE TRNA-RIBOSYLTRANSFERASE ACCESSORY SUBUNIT 2"/>
    <property type="match status" value="1"/>
</dbReference>
<dbReference type="HAMAP" id="MF_03043">
    <property type="entry name" value="QTRT2"/>
    <property type="match status" value="1"/>
</dbReference>
<feature type="binding site" evidence="5">
    <location>
        <position position="354"/>
    </location>
    <ligand>
        <name>Zn(2+)</name>
        <dbReference type="ChEBI" id="CHEBI:29105"/>
    </ligand>
</feature>
<evidence type="ECO:0000256" key="3">
    <source>
        <dbReference type="ARBA" id="ARBA00022723"/>
    </source>
</evidence>
<proteinExistence type="inferred from homology"/>
<dbReference type="EMBL" id="KQ434783">
    <property type="protein sequence ID" value="KZC04940.1"/>
    <property type="molecule type" value="Genomic_DNA"/>
</dbReference>
<dbReference type="NCBIfam" id="TIGR00449">
    <property type="entry name" value="tgt_general"/>
    <property type="match status" value="1"/>
</dbReference>
<dbReference type="Pfam" id="PF01702">
    <property type="entry name" value="TGT"/>
    <property type="match status" value="1"/>
</dbReference>
<comment type="cofactor">
    <cofactor evidence="5">
        <name>Zn(2+)</name>
        <dbReference type="ChEBI" id="CHEBI:29105"/>
    </cofactor>
    <text evidence="5">Binds 1 zinc ion per subunit.</text>
</comment>